<gene>
    <name evidence="2" type="primary">GSAP_2</name>
    <name evidence="2" type="ORF">N1851_033956</name>
</gene>
<dbReference type="GO" id="GO:1902004">
    <property type="term" value="P:positive regulation of amyloid-beta formation"/>
    <property type="evidence" value="ECO:0007669"/>
    <property type="project" value="TreeGrafter"/>
</dbReference>
<proteinExistence type="predicted"/>
<dbReference type="InterPro" id="IPR026172">
    <property type="entry name" value="GSAP_fam"/>
</dbReference>
<accession>A0AA47NN49</accession>
<evidence type="ECO:0000256" key="1">
    <source>
        <dbReference type="SAM" id="MobiDB-lite"/>
    </source>
</evidence>
<organism evidence="2 3">
    <name type="scientific">Merluccius polli</name>
    <name type="common">Benguela hake</name>
    <name type="synonym">Merluccius cadenati</name>
    <dbReference type="NCBI Taxonomy" id="89951"/>
    <lineage>
        <taxon>Eukaryota</taxon>
        <taxon>Metazoa</taxon>
        <taxon>Chordata</taxon>
        <taxon>Craniata</taxon>
        <taxon>Vertebrata</taxon>
        <taxon>Euteleostomi</taxon>
        <taxon>Actinopterygii</taxon>
        <taxon>Neopterygii</taxon>
        <taxon>Teleostei</taxon>
        <taxon>Neoteleostei</taxon>
        <taxon>Acanthomorphata</taxon>
        <taxon>Zeiogadaria</taxon>
        <taxon>Gadariae</taxon>
        <taxon>Gadiformes</taxon>
        <taxon>Gadoidei</taxon>
        <taxon>Merlucciidae</taxon>
        <taxon>Merluccius</taxon>
    </lineage>
</organism>
<sequence length="193" mass="21701">MEKKQNKGLKKRPLGQRVYHAWDHPVMSASISRDYVRTVLEKLQKHKGFEFTGKENMGFKPEFLPLTYLTQTLSEVEQQALNPFAEQESVDARFVEETALKQTFIHLGSLMKDGRTGGGRGDGRSEGGEEELRGGMEGGEGRCGTTMWRSDLYNINKGMERRGGQEKEGVDDEWEVHGGEKGLVGSMEGWMEA</sequence>
<reference evidence="2" key="1">
    <citation type="journal article" date="2023" name="Front. Mar. Sci.">
        <title>A new Merluccius polli reference genome to investigate the effects of global change in West African waters.</title>
        <authorList>
            <person name="Mateo J.L."/>
            <person name="Blanco-Fernandez C."/>
            <person name="Garcia-Vazquez E."/>
            <person name="Machado-Schiaffino G."/>
        </authorList>
    </citation>
    <scope>NUCLEOTIDE SEQUENCE</scope>
    <source>
        <strain evidence="2">C29</strain>
        <tissue evidence="2">Fin</tissue>
    </source>
</reference>
<dbReference type="GO" id="GO:0005802">
    <property type="term" value="C:trans-Golgi network"/>
    <property type="evidence" value="ECO:0007669"/>
    <property type="project" value="TreeGrafter"/>
</dbReference>
<evidence type="ECO:0000313" key="3">
    <source>
        <dbReference type="Proteomes" id="UP001174136"/>
    </source>
</evidence>
<comment type="caution">
    <text evidence="2">The sequence shown here is derived from an EMBL/GenBank/DDBJ whole genome shotgun (WGS) entry which is preliminary data.</text>
</comment>
<dbReference type="PANTHER" id="PTHR13630">
    <property type="entry name" value="GAMMA-SECRETASE-ACTIVATING PROTEIN"/>
    <property type="match status" value="1"/>
</dbReference>
<evidence type="ECO:0000313" key="2">
    <source>
        <dbReference type="EMBL" id="KAK0131345.1"/>
    </source>
</evidence>
<dbReference type="Proteomes" id="UP001174136">
    <property type="component" value="Unassembled WGS sequence"/>
</dbReference>
<protein>
    <submittedName>
        <fullName evidence="2">Gamma-secretase-activating protein</fullName>
    </submittedName>
</protein>
<feature type="compositionally biased region" description="Basic and acidic residues" evidence="1">
    <location>
        <begin position="121"/>
        <end position="134"/>
    </location>
</feature>
<dbReference type="AlphaFoldDB" id="A0AA47NN49"/>
<name>A0AA47NN49_MERPO</name>
<feature type="region of interest" description="Disordered" evidence="1">
    <location>
        <begin position="111"/>
        <end position="143"/>
    </location>
</feature>
<dbReference type="EMBL" id="JAOPHQ010006549">
    <property type="protein sequence ID" value="KAK0131345.1"/>
    <property type="molecule type" value="Genomic_DNA"/>
</dbReference>
<dbReference type="PANTHER" id="PTHR13630:SF1">
    <property type="entry name" value="GAMMA-SECRETASE-ACTIVATING PROTEIN"/>
    <property type="match status" value="1"/>
</dbReference>
<keyword evidence="3" id="KW-1185">Reference proteome</keyword>